<dbReference type="GeneID" id="34562196"/>
<dbReference type="RefSeq" id="XP_022472785.1">
    <property type="nucleotide sequence ID" value="XM_022620686.1"/>
</dbReference>
<dbReference type="OrthoDB" id="10582124at2759"/>
<keyword evidence="3" id="KW-1185">Reference proteome</keyword>
<organism evidence="2 3">
    <name type="scientific">Colletotrichum orchidophilum</name>
    <dbReference type="NCBI Taxonomy" id="1209926"/>
    <lineage>
        <taxon>Eukaryota</taxon>
        <taxon>Fungi</taxon>
        <taxon>Dikarya</taxon>
        <taxon>Ascomycota</taxon>
        <taxon>Pezizomycotina</taxon>
        <taxon>Sordariomycetes</taxon>
        <taxon>Hypocreomycetidae</taxon>
        <taxon>Glomerellales</taxon>
        <taxon>Glomerellaceae</taxon>
        <taxon>Colletotrichum</taxon>
    </lineage>
</organism>
<feature type="compositionally biased region" description="Basic and acidic residues" evidence="1">
    <location>
        <begin position="1"/>
        <end position="10"/>
    </location>
</feature>
<feature type="region of interest" description="Disordered" evidence="1">
    <location>
        <begin position="67"/>
        <end position="95"/>
    </location>
</feature>
<evidence type="ECO:0000313" key="2">
    <source>
        <dbReference type="EMBL" id="OHE95624.1"/>
    </source>
</evidence>
<feature type="region of interest" description="Disordered" evidence="1">
    <location>
        <begin position="1"/>
        <end position="26"/>
    </location>
</feature>
<dbReference type="Proteomes" id="UP000176998">
    <property type="component" value="Unassembled WGS sequence"/>
</dbReference>
<protein>
    <submittedName>
        <fullName evidence="2">Uncharacterized protein</fullName>
    </submittedName>
</protein>
<reference evidence="2 3" key="1">
    <citation type="submission" date="2016-09" db="EMBL/GenBank/DDBJ databases">
        <authorList>
            <person name="Capua I."/>
            <person name="De Benedictis P."/>
            <person name="Joannis T."/>
            <person name="Lombin L.H."/>
            <person name="Cattoli G."/>
        </authorList>
    </citation>
    <scope>NUCLEOTIDE SEQUENCE [LARGE SCALE GENOMIC DNA]</scope>
    <source>
        <strain evidence="2 3">IMI 309357</strain>
    </source>
</reference>
<evidence type="ECO:0000256" key="1">
    <source>
        <dbReference type="SAM" id="MobiDB-lite"/>
    </source>
</evidence>
<sequence>MPIAAREGDGWHGNGGEMGLESTKQKKLGIAEKTSCWAGYDAETSGHSLGLSAPTLTIFPRSTWAGANEPKSGHADHPTWDTSTTLRRPASRGWM</sequence>
<comment type="caution">
    <text evidence="2">The sequence shown here is derived from an EMBL/GenBank/DDBJ whole genome shotgun (WGS) entry which is preliminary data.</text>
</comment>
<proteinExistence type="predicted"/>
<dbReference type="AlphaFoldDB" id="A0A1G4B2K8"/>
<accession>A0A1G4B2K8</accession>
<evidence type="ECO:0000313" key="3">
    <source>
        <dbReference type="Proteomes" id="UP000176998"/>
    </source>
</evidence>
<name>A0A1G4B2K8_9PEZI</name>
<dbReference type="EMBL" id="MJBS01000080">
    <property type="protein sequence ID" value="OHE95624.1"/>
    <property type="molecule type" value="Genomic_DNA"/>
</dbReference>
<gene>
    <name evidence="2" type="ORF">CORC01_09056</name>
</gene>